<name>A0A8E2JAY2_9PEZI</name>
<keyword evidence="1" id="KW-0472">Membrane</keyword>
<feature type="transmembrane region" description="Helical" evidence="1">
    <location>
        <begin position="141"/>
        <end position="160"/>
    </location>
</feature>
<gene>
    <name evidence="2" type="ORF">K432DRAFT_408636</name>
</gene>
<evidence type="ECO:0000256" key="1">
    <source>
        <dbReference type="SAM" id="Phobius"/>
    </source>
</evidence>
<organism evidence="2 3">
    <name type="scientific">Lepidopterella palustris CBS 459.81</name>
    <dbReference type="NCBI Taxonomy" id="1314670"/>
    <lineage>
        <taxon>Eukaryota</taxon>
        <taxon>Fungi</taxon>
        <taxon>Dikarya</taxon>
        <taxon>Ascomycota</taxon>
        <taxon>Pezizomycotina</taxon>
        <taxon>Dothideomycetes</taxon>
        <taxon>Pleosporomycetidae</taxon>
        <taxon>Mytilinidiales</taxon>
        <taxon>Argynnaceae</taxon>
        <taxon>Lepidopterella</taxon>
    </lineage>
</organism>
<keyword evidence="1" id="KW-0812">Transmembrane</keyword>
<keyword evidence="1" id="KW-1133">Transmembrane helix</keyword>
<dbReference type="Proteomes" id="UP000250266">
    <property type="component" value="Unassembled WGS sequence"/>
</dbReference>
<proteinExistence type="predicted"/>
<dbReference type="AlphaFoldDB" id="A0A8E2JAY2"/>
<accession>A0A8E2JAY2</accession>
<dbReference type="EMBL" id="KV745264">
    <property type="protein sequence ID" value="OCK75884.1"/>
    <property type="molecule type" value="Genomic_DNA"/>
</dbReference>
<sequence length="161" mass="17862">MAFLPSGNTVHVHPENPSRPAVWCVIAGEKVSEEEKSGSDYFAGWTMEQLALVQVLKPIAILYIPSPIRQIGDKVLPFVFGEYVGTYFIAEFKVNGELKRCLSLSSHLESMEGGSKVFEELQKWQRTIDVEELKKALPQSLLLVSGFMGVIVATFTVMGLL</sequence>
<evidence type="ECO:0000313" key="3">
    <source>
        <dbReference type="Proteomes" id="UP000250266"/>
    </source>
</evidence>
<protein>
    <submittedName>
        <fullName evidence="2">Uncharacterized protein</fullName>
    </submittedName>
</protein>
<evidence type="ECO:0000313" key="2">
    <source>
        <dbReference type="EMBL" id="OCK75884.1"/>
    </source>
</evidence>
<keyword evidence="3" id="KW-1185">Reference proteome</keyword>
<reference evidence="2 3" key="1">
    <citation type="journal article" date="2016" name="Nat. Commun.">
        <title>Ectomycorrhizal ecology is imprinted in the genome of the dominant symbiotic fungus Cenococcum geophilum.</title>
        <authorList>
            <consortium name="DOE Joint Genome Institute"/>
            <person name="Peter M."/>
            <person name="Kohler A."/>
            <person name="Ohm R.A."/>
            <person name="Kuo A."/>
            <person name="Krutzmann J."/>
            <person name="Morin E."/>
            <person name="Arend M."/>
            <person name="Barry K.W."/>
            <person name="Binder M."/>
            <person name="Choi C."/>
            <person name="Clum A."/>
            <person name="Copeland A."/>
            <person name="Grisel N."/>
            <person name="Haridas S."/>
            <person name="Kipfer T."/>
            <person name="LaButti K."/>
            <person name="Lindquist E."/>
            <person name="Lipzen A."/>
            <person name="Maire R."/>
            <person name="Meier B."/>
            <person name="Mihaltcheva S."/>
            <person name="Molinier V."/>
            <person name="Murat C."/>
            <person name="Poggeler S."/>
            <person name="Quandt C.A."/>
            <person name="Sperisen C."/>
            <person name="Tritt A."/>
            <person name="Tisserant E."/>
            <person name="Crous P.W."/>
            <person name="Henrissat B."/>
            <person name="Nehls U."/>
            <person name="Egli S."/>
            <person name="Spatafora J.W."/>
            <person name="Grigoriev I.V."/>
            <person name="Martin F.M."/>
        </authorList>
    </citation>
    <scope>NUCLEOTIDE SEQUENCE [LARGE SCALE GENOMIC DNA]</scope>
    <source>
        <strain evidence="2 3">CBS 459.81</strain>
    </source>
</reference>